<gene>
    <name evidence="2" type="ORF">BGLCM_0593</name>
</gene>
<dbReference type="RefSeq" id="WP_044084725.1">
    <property type="nucleotide sequence ID" value="NZ_JDTW01000011.1"/>
</dbReference>
<dbReference type="Proteomes" id="UP000029074">
    <property type="component" value="Unassembled WGS sequence"/>
</dbReference>
<name>A0A087AJR0_9BIFI</name>
<dbReference type="OrthoDB" id="8772678at2"/>
<dbReference type="PANTHER" id="PTHR18964:SF169">
    <property type="entry name" value="N-ACETYLMANNOSAMINE KINASE"/>
    <property type="match status" value="1"/>
</dbReference>
<accession>A0A087AJR0</accession>
<dbReference type="InterPro" id="IPR049874">
    <property type="entry name" value="ROK_cs"/>
</dbReference>
<dbReference type="PROSITE" id="PS01125">
    <property type="entry name" value="ROK"/>
    <property type="match status" value="1"/>
</dbReference>
<reference evidence="2 3" key="1">
    <citation type="submission" date="2014-03" db="EMBL/GenBank/DDBJ databases">
        <title>Genomics of Bifidobacteria.</title>
        <authorList>
            <person name="Ventura M."/>
            <person name="Milani C."/>
            <person name="Lugli G.A."/>
        </authorList>
    </citation>
    <scope>NUCLEOTIDE SEQUENCE [LARGE SCALE GENOMIC DNA]</scope>
    <source>
        <strain evidence="2 3">LMG 11596</strain>
    </source>
</reference>
<protein>
    <submittedName>
        <fullName evidence="2">ROK family transcriptional regulator</fullName>
    </submittedName>
</protein>
<evidence type="ECO:0000313" key="2">
    <source>
        <dbReference type="EMBL" id="KFI59010.1"/>
    </source>
</evidence>
<organism evidence="2 3">
    <name type="scientific">Bifidobacterium gallicum DSM 20093 = LMG 11596</name>
    <dbReference type="NCBI Taxonomy" id="561180"/>
    <lineage>
        <taxon>Bacteria</taxon>
        <taxon>Bacillati</taxon>
        <taxon>Actinomycetota</taxon>
        <taxon>Actinomycetes</taxon>
        <taxon>Bifidobacteriales</taxon>
        <taxon>Bifidobacteriaceae</taxon>
        <taxon>Bifidobacterium</taxon>
    </lineage>
</organism>
<comment type="similarity">
    <text evidence="1">Belongs to the ROK (NagC/XylR) family.</text>
</comment>
<dbReference type="SUPFAM" id="SSF53067">
    <property type="entry name" value="Actin-like ATPase domain"/>
    <property type="match status" value="1"/>
</dbReference>
<dbReference type="AlphaFoldDB" id="A0A087AJR0"/>
<sequence length="323" mass="31771">MPTYLTIDLGGTKIATGFVTLDDVGGTPVVEDLRTIPTEAARGGDDILRRLAALAADRVRERDGLAGVGIGSAGVVADGTIIAATDLIPRWTGQRVADALAEATGLGVGMVNDVVAHGLGEAHHGAGRGHACILSIGVGTGIGGALIEDGHPVTGAHAVAGHIGHIAHGLGRGVRCSCGTDCGHIEPVASGTGLAALYNLMKDDATPAVAGGKDVSELAAGGDAFAAEVIARSARALGEALGGAVNLLDPDVVVVSGSVAESGALWWDALRAGFADSAMALTRAIPLLPGELGGAAPLIGAAVAAAQVIGEHACPQHPSIASI</sequence>
<dbReference type="PANTHER" id="PTHR18964">
    <property type="entry name" value="ROK (REPRESSOR, ORF, KINASE) FAMILY"/>
    <property type="match status" value="1"/>
</dbReference>
<evidence type="ECO:0000256" key="1">
    <source>
        <dbReference type="ARBA" id="ARBA00006479"/>
    </source>
</evidence>
<keyword evidence="3" id="KW-1185">Reference proteome</keyword>
<evidence type="ECO:0000313" key="3">
    <source>
        <dbReference type="Proteomes" id="UP000029074"/>
    </source>
</evidence>
<dbReference type="EMBL" id="JGYW01000004">
    <property type="protein sequence ID" value="KFI59010.1"/>
    <property type="molecule type" value="Genomic_DNA"/>
</dbReference>
<dbReference type="InterPro" id="IPR000600">
    <property type="entry name" value="ROK"/>
</dbReference>
<dbReference type="Gene3D" id="3.30.420.40">
    <property type="match status" value="2"/>
</dbReference>
<proteinExistence type="inferred from homology"/>
<dbReference type="Pfam" id="PF00480">
    <property type="entry name" value="ROK"/>
    <property type="match status" value="1"/>
</dbReference>
<dbReference type="InterPro" id="IPR043129">
    <property type="entry name" value="ATPase_NBD"/>
</dbReference>
<comment type="caution">
    <text evidence="2">The sequence shown here is derived from an EMBL/GenBank/DDBJ whole genome shotgun (WGS) entry which is preliminary data.</text>
</comment>